<sequence>MLSPVYSLFYDDLEMADESISVSYLNPYAGNPYWPVDVAISGLFAVYFWLQHAFWGQTPGKRLYRLKVVSRTTGESPDLRQAGVRALVYPAVMLVPYAGVLINLVDTLCIFFGWKRRCLHDVIADTVVIDLSDPGRRGIGFLFGLGVVLVLTTVFLLVYVMPG</sequence>
<name>A0ABT9QPL9_9ACTN</name>
<evidence type="ECO:0000313" key="8">
    <source>
        <dbReference type="EMBL" id="MDP9847854.1"/>
    </source>
</evidence>
<evidence type="ECO:0000259" key="7">
    <source>
        <dbReference type="Pfam" id="PF06271"/>
    </source>
</evidence>
<reference evidence="8 9" key="1">
    <citation type="submission" date="2023-07" db="EMBL/GenBank/DDBJ databases">
        <title>Sequencing the genomes of 1000 actinobacteria strains.</title>
        <authorList>
            <person name="Klenk H.-P."/>
        </authorList>
    </citation>
    <scope>NUCLEOTIDE SEQUENCE [LARGE SCALE GENOMIC DNA]</scope>
    <source>
        <strain evidence="8 9">DSM 46740</strain>
    </source>
</reference>
<comment type="subcellular location">
    <subcellularLocation>
        <location evidence="1">Cell membrane</location>
        <topology evidence="1">Multi-pass membrane protein</topology>
    </subcellularLocation>
</comment>
<feature type="domain" description="RDD" evidence="7">
    <location>
        <begin position="42"/>
        <end position="124"/>
    </location>
</feature>
<dbReference type="InterPro" id="IPR010432">
    <property type="entry name" value="RDD"/>
</dbReference>
<evidence type="ECO:0000256" key="6">
    <source>
        <dbReference type="SAM" id="Phobius"/>
    </source>
</evidence>
<dbReference type="Pfam" id="PF06271">
    <property type="entry name" value="RDD"/>
    <property type="match status" value="1"/>
</dbReference>
<feature type="transmembrane region" description="Helical" evidence="6">
    <location>
        <begin position="139"/>
        <end position="160"/>
    </location>
</feature>
<keyword evidence="5 6" id="KW-0472">Membrane</keyword>
<dbReference type="EMBL" id="JAUSQU010000001">
    <property type="protein sequence ID" value="MDP9847854.1"/>
    <property type="molecule type" value="Genomic_DNA"/>
</dbReference>
<evidence type="ECO:0000256" key="5">
    <source>
        <dbReference type="ARBA" id="ARBA00023136"/>
    </source>
</evidence>
<comment type="caution">
    <text evidence="8">The sequence shown here is derived from an EMBL/GenBank/DDBJ whole genome shotgun (WGS) entry which is preliminary data.</text>
</comment>
<feature type="transmembrane region" description="Helical" evidence="6">
    <location>
        <begin position="87"/>
        <end position="114"/>
    </location>
</feature>
<dbReference type="InterPro" id="IPR051791">
    <property type="entry name" value="Pra-immunoreactive"/>
</dbReference>
<evidence type="ECO:0000256" key="4">
    <source>
        <dbReference type="ARBA" id="ARBA00022989"/>
    </source>
</evidence>
<gene>
    <name evidence="8" type="ORF">J2853_007065</name>
</gene>
<organism evidence="8 9">
    <name type="scientific">Streptosporangium lutulentum</name>
    <dbReference type="NCBI Taxonomy" id="1461250"/>
    <lineage>
        <taxon>Bacteria</taxon>
        <taxon>Bacillati</taxon>
        <taxon>Actinomycetota</taxon>
        <taxon>Actinomycetes</taxon>
        <taxon>Streptosporangiales</taxon>
        <taxon>Streptosporangiaceae</taxon>
        <taxon>Streptosporangium</taxon>
    </lineage>
</organism>
<keyword evidence="9" id="KW-1185">Reference proteome</keyword>
<evidence type="ECO:0000256" key="2">
    <source>
        <dbReference type="ARBA" id="ARBA00022475"/>
    </source>
</evidence>
<keyword evidence="4 6" id="KW-1133">Transmembrane helix</keyword>
<proteinExistence type="predicted"/>
<keyword evidence="2" id="KW-1003">Cell membrane</keyword>
<accession>A0ABT9QPL9</accession>
<feature type="transmembrane region" description="Helical" evidence="6">
    <location>
        <begin position="33"/>
        <end position="55"/>
    </location>
</feature>
<dbReference type="PANTHER" id="PTHR36115:SF4">
    <property type="entry name" value="MEMBRANE PROTEIN"/>
    <property type="match status" value="1"/>
</dbReference>
<dbReference type="PANTHER" id="PTHR36115">
    <property type="entry name" value="PROLINE-RICH ANTIGEN HOMOLOG-RELATED"/>
    <property type="match status" value="1"/>
</dbReference>
<evidence type="ECO:0000256" key="1">
    <source>
        <dbReference type="ARBA" id="ARBA00004651"/>
    </source>
</evidence>
<dbReference type="Proteomes" id="UP001225356">
    <property type="component" value="Unassembled WGS sequence"/>
</dbReference>
<evidence type="ECO:0000256" key="3">
    <source>
        <dbReference type="ARBA" id="ARBA00022692"/>
    </source>
</evidence>
<protein>
    <submittedName>
        <fullName evidence="8">RDD family membrane protein YckC</fullName>
    </submittedName>
</protein>
<keyword evidence="3 6" id="KW-0812">Transmembrane</keyword>
<evidence type="ECO:0000313" key="9">
    <source>
        <dbReference type="Proteomes" id="UP001225356"/>
    </source>
</evidence>